<protein>
    <recommendedName>
        <fullName evidence="5">Secreted protein</fullName>
    </recommendedName>
</protein>
<evidence type="ECO:0000256" key="1">
    <source>
        <dbReference type="SAM" id="MobiDB-lite"/>
    </source>
</evidence>
<evidence type="ECO:0008006" key="5">
    <source>
        <dbReference type="Google" id="ProtNLM"/>
    </source>
</evidence>
<gene>
    <name evidence="3" type="ORF">SIN8267_01422</name>
</gene>
<feature type="compositionally biased region" description="Polar residues" evidence="1">
    <location>
        <begin position="56"/>
        <end position="67"/>
    </location>
</feature>
<dbReference type="EMBL" id="CAKLPX010000001">
    <property type="protein sequence ID" value="CAH0991319.1"/>
    <property type="molecule type" value="Genomic_DNA"/>
</dbReference>
<dbReference type="RefSeq" id="WP_237443974.1">
    <property type="nucleotide sequence ID" value="NZ_CAKLPX010000001.1"/>
</dbReference>
<sequence length="114" mass="12348">MATERLTLIISSLFFCSQALAWGVLETEEVDGFSRYCHYTDGGIVTVDSTDLCPANNTEHSTNNGSPSIEVDNKNGGFGSLTEQRVEGFSRYCHYSNGSITTVPSTDLCPINSP</sequence>
<organism evidence="3 4">
    <name type="scientific">Sinobacterium norvegicum</name>
    <dbReference type="NCBI Taxonomy" id="1641715"/>
    <lineage>
        <taxon>Bacteria</taxon>
        <taxon>Pseudomonadati</taxon>
        <taxon>Pseudomonadota</taxon>
        <taxon>Gammaproteobacteria</taxon>
        <taxon>Cellvibrionales</taxon>
        <taxon>Spongiibacteraceae</taxon>
        <taxon>Sinobacterium</taxon>
    </lineage>
</organism>
<dbReference type="Proteomes" id="UP000838100">
    <property type="component" value="Unassembled WGS sequence"/>
</dbReference>
<evidence type="ECO:0000313" key="4">
    <source>
        <dbReference type="Proteomes" id="UP000838100"/>
    </source>
</evidence>
<feature type="region of interest" description="Disordered" evidence="1">
    <location>
        <begin position="56"/>
        <end position="77"/>
    </location>
</feature>
<accession>A0ABM9ADR4</accession>
<comment type="caution">
    <text evidence="3">The sequence shown here is derived from an EMBL/GenBank/DDBJ whole genome shotgun (WGS) entry which is preliminary data.</text>
</comment>
<name>A0ABM9ADR4_9GAMM</name>
<keyword evidence="2" id="KW-0732">Signal</keyword>
<evidence type="ECO:0000256" key="2">
    <source>
        <dbReference type="SAM" id="SignalP"/>
    </source>
</evidence>
<evidence type="ECO:0000313" key="3">
    <source>
        <dbReference type="EMBL" id="CAH0991319.1"/>
    </source>
</evidence>
<reference evidence="3" key="1">
    <citation type="submission" date="2021-12" db="EMBL/GenBank/DDBJ databases">
        <authorList>
            <person name="Rodrigo-Torres L."/>
            <person name="Arahal R. D."/>
            <person name="Lucena T."/>
        </authorList>
    </citation>
    <scope>NUCLEOTIDE SEQUENCE</scope>
    <source>
        <strain evidence="3">CECT 8267</strain>
    </source>
</reference>
<proteinExistence type="predicted"/>
<feature type="signal peptide" evidence="2">
    <location>
        <begin position="1"/>
        <end position="21"/>
    </location>
</feature>
<feature type="chain" id="PRO_5046928938" description="Secreted protein" evidence="2">
    <location>
        <begin position="22"/>
        <end position="114"/>
    </location>
</feature>
<keyword evidence="4" id="KW-1185">Reference proteome</keyword>